<feature type="transmembrane region" description="Helical" evidence="1">
    <location>
        <begin position="64"/>
        <end position="82"/>
    </location>
</feature>
<organism evidence="2 3">
    <name type="scientific">Saccharomyces pastorianus</name>
    <name type="common">Lager yeast</name>
    <name type="synonym">Saccharomyces cerevisiae x Saccharomyces eubayanus</name>
    <dbReference type="NCBI Taxonomy" id="27292"/>
    <lineage>
        <taxon>Eukaryota</taxon>
        <taxon>Fungi</taxon>
        <taxon>Dikarya</taxon>
        <taxon>Ascomycota</taxon>
        <taxon>Saccharomycotina</taxon>
        <taxon>Saccharomycetes</taxon>
        <taxon>Saccharomycetales</taxon>
        <taxon>Saccharomycetaceae</taxon>
        <taxon>Saccharomyces</taxon>
    </lineage>
</organism>
<evidence type="ECO:0000313" key="3">
    <source>
        <dbReference type="Proteomes" id="UP000501346"/>
    </source>
</evidence>
<dbReference type="OrthoDB" id="4065731at2759"/>
<keyword evidence="3" id="KW-1185">Reference proteome</keyword>
<proteinExistence type="predicted"/>
<evidence type="ECO:0000313" key="2">
    <source>
        <dbReference type="EMBL" id="QID80188.1"/>
    </source>
</evidence>
<evidence type="ECO:0000256" key="1">
    <source>
        <dbReference type="SAM" id="Phobius"/>
    </source>
</evidence>
<dbReference type="InterPro" id="IPR024316">
    <property type="entry name" value="APQ12"/>
</dbReference>
<dbReference type="AlphaFoldDB" id="A0A6C1DT29"/>
<accession>A0A6C1DT29</accession>
<dbReference type="Pfam" id="PF12716">
    <property type="entry name" value="Apq12"/>
    <property type="match status" value="1"/>
</dbReference>
<keyword evidence="1" id="KW-0812">Transmembrane</keyword>
<protein>
    <submittedName>
        <fullName evidence="2">mRNA transport protein</fullName>
    </submittedName>
</protein>
<keyword evidence="1" id="KW-0472">Membrane</keyword>
<reference evidence="2 3" key="1">
    <citation type="journal article" date="2019" name="BMC Genomics">
        <title>Chromosome level assembly and comparative genome analysis confirm lager-brewing yeasts originated from a single hybridization.</title>
        <authorList>
            <person name="Salazar A.N."/>
            <person name="Gorter de Vries A.R."/>
            <person name="van den Broek M."/>
            <person name="Brouwers N."/>
            <person name="de la Torre Cortes P."/>
            <person name="Kuijpers N.G.A."/>
            <person name="Daran J.G."/>
            <person name="Abeel T."/>
        </authorList>
    </citation>
    <scope>NUCLEOTIDE SEQUENCE [LARGE SCALE GENOMIC DNA]</scope>
    <source>
        <strain evidence="2 3">CBS 1483</strain>
    </source>
</reference>
<feature type="transmembrane region" description="Helical" evidence="1">
    <location>
        <begin position="40"/>
        <end position="58"/>
    </location>
</feature>
<keyword evidence="1" id="KW-1133">Transmembrane helix</keyword>
<sequence>MDATQPQYELSVVTQCLKSAIDVIQWLIPTITKFSQSHPLVFQLLFIFFTFYVFYKLLMNLITLVKRFLYLTLVVTCIGIYMRGSQQFLTVDLLNFYNFVMSNRYYAFKIYTLFINALEREINTVYHLAQMKMEQLLK</sequence>
<dbReference type="EMBL" id="CP048990">
    <property type="protein sequence ID" value="QID80188.1"/>
    <property type="molecule type" value="Genomic_DNA"/>
</dbReference>
<dbReference type="Proteomes" id="UP000501346">
    <property type="component" value="Chromosome ScIX"/>
</dbReference>
<gene>
    <name evidence="2" type="primary">APQ12_1</name>
    <name evidence="2" type="ORF">GRS66_002498</name>
</gene>
<name>A0A6C1DT29_SACPS</name>